<accession>A0A8W7K992</accession>
<reference evidence="3" key="2">
    <citation type="submission" date="2022-08" db="UniProtKB">
        <authorList>
            <consortium name="EnsemblMetazoa"/>
        </authorList>
    </citation>
    <scope>IDENTIFICATION</scope>
    <source>
        <strain evidence="3">STECLA/ALBI9_A</strain>
    </source>
</reference>
<proteinExistence type="predicted"/>
<keyword evidence="2" id="KW-0732">Signal</keyword>
<dbReference type="GeneID" id="118463675"/>
<feature type="compositionally biased region" description="Acidic residues" evidence="1">
    <location>
        <begin position="57"/>
        <end position="69"/>
    </location>
</feature>
<reference evidence="3 4" key="1">
    <citation type="journal article" date="2017" name="G3 (Bethesda)">
        <title>The Physical Genome Mapping of Anopheles albimanus Corrected Scaffold Misassemblies and Identified Interarm Rearrangements in Genus Anopheles.</title>
        <authorList>
            <person name="Artemov G.N."/>
            <person name="Peery A.N."/>
            <person name="Jiang X."/>
            <person name="Tu Z."/>
            <person name="Stegniy V.N."/>
            <person name="Sharakhova M.V."/>
            <person name="Sharakhov I.V."/>
        </authorList>
    </citation>
    <scope>NUCLEOTIDE SEQUENCE [LARGE SCALE GENOMIC DNA]</scope>
    <source>
        <strain evidence="3 4">ALBI9_A</strain>
    </source>
</reference>
<feature type="region of interest" description="Disordered" evidence="1">
    <location>
        <begin position="43"/>
        <end position="71"/>
    </location>
</feature>
<keyword evidence="4" id="KW-1185">Reference proteome</keyword>
<name>A0A8W7K992_ANOAL</name>
<feature type="chain" id="PRO_5036460377" evidence="2">
    <location>
        <begin position="17"/>
        <end position="117"/>
    </location>
</feature>
<evidence type="ECO:0000256" key="2">
    <source>
        <dbReference type="SAM" id="SignalP"/>
    </source>
</evidence>
<dbReference type="AlphaFoldDB" id="A0A8W7K992"/>
<feature type="compositionally biased region" description="Low complexity" evidence="1">
    <location>
        <begin position="46"/>
        <end position="55"/>
    </location>
</feature>
<protein>
    <submittedName>
        <fullName evidence="3">Uncharacterized protein</fullName>
    </submittedName>
</protein>
<dbReference type="KEGG" id="aali:118463675"/>
<evidence type="ECO:0000256" key="1">
    <source>
        <dbReference type="SAM" id="MobiDB-lite"/>
    </source>
</evidence>
<dbReference type="EnsemblMetazoa" id="AALB016564-RA">
    <property type="protein sequence ID" value="AALB016564-PA"/>
    <property type="gene ID" value="AALB016564"/>
</dbReference>
<organism evidence="3 4">
    <name type="scientific">Anopheles albimanus</name>
    <name type="common">New world malaria mosquito</name>
    <dbReference type="NCBI Taxonomy" id="7167"/>
    <lineage>
        <taxon>Eukaryota</taxon>
        <taxon>Metazoa</taxon>
        <taxon>Ecdysozoa</taxon>
        <taxon>Arthropoda</taxon>
        <taxon>Hexapoda</taxon>
        <taxon>Insecta</taxon>
        <taxon>Pterygota</taxon>
        <taxon>Neoptera</taxon>
        <taxon>Endopterygota</taxon>
        <taxon>Diptera</taxon>
        <taxon>Nematocera</taxon>
        <taxon>Culicoidea</taxon>
        <taxon>Culicidae</taxon>
        <taxon>Anophelinae</taxon>
        <taxon>Anopheles</taxon>
    </lineage>
</organism>
<dbReference type="Proteomes" id="UP000069272">
    <property type="component" value="Chromosome 3L"/>
</dbReference>
<evidence type="ECO:0000313" key="4">
    <source>
        <dbReference type="Proteomes" id="UP000069272"/>
    </source>
</evidence>
<dbReference type="RefSeq" id="XP_035786325.1">
    <property type="nucleotide sequence ID" value="XM_035930432.1"/>
</dbReference>
<sequence length="117" mass="13262">MFKLVCLFALVAVVAAMPNGAPAPGFHGPVPMGNAPMRRIMKREAPAANQPAPEQSNGDELESAAEGEGDMDKSETFGFGYHHYYPRYYSGYHYPSYYYPGYHYGYYPSYYSYGHYW</sequence>
<evidence type="ECO:0000313" key="3">
    <source>
        <dbReference type="EnsemblMetazoa" id="AALB016564-PA"/>
    </source>
</evidence>
<feature type="signal peptide" evidence="2">
    <location>
        <begin position="1"/>
        <end position="16"/>
    </location>
</feature>